<name>A0A1Q3AWZ1_CEPFO</name>
<evidence type="ECO:0000259" key="8">
    <source>
        <dbReference type="Pfam" id="PF13359"/>
    </source>
</evidence>
<dbReference type="GO" id="GO:0004518">
    <property type="term" value="F:nuclease activity"/>
    <property type="evidence" value="ECO:0007669"/>
    <property type="project" value="UniProtKB-KW"/>
</dbReference>
<feature type="domain" description="DUF8040" evidence="9">
    <location>
        <begin position="1"/>
        <end position="72"/>
    </location>
</feature>
<dbReference type="PANTHER" id="PTHR22930">
    <property type="match status" value="1"/>
</dbReference>
<evidence type="ECO:0000256" key="4">
    <source>
        <dbReference type="ARBA" id="ARBA00022722"/>
    </source>
</evidence>
<dbReference type="STRING" id="3775.A0A1Q3AWZ1"/>
<keyword evidence="6" id="KW-0378">Hydrolase</keyword>
<dbReference type="GO" id="GO:0016787">
    <property type="term" value="F:hydrolase activity"/>
    <property type="evidence" value="ECO:0007669"/>
    <property type="project" value="UniProtKB-KW"/>
</dbReference>
<dbReference type="InterPro" id="IPR027806">
    <property type="entry name" value="HARBI1_dom"/>
</dbReference>
<dbReference type="EMBL" id="BDDD01000137">
    <property type="protein sequence ID" value="GAV60175.1"/>
    <property type="molecule type" value="Genomic_DNA"/>
</dbReference>
<dbReference type="Pfam" id="PF13359">
    <property type="entry name" value="DDE_Tnp_4"/>
    <property type="match status" value="1"/>
</dbReference>
<dbReference type="OrthoDB" id="1681765at2759"/>
<comment type="similarity">
    <text evidence="3">Belongs to the HARBI1 family.</text>
</comment>
<evidence type="ECO:0000256" key="5">
    <source>
        <dbReference type="ARBA" id="ARBA00022723"/>
    </source>
</evidence>
<reference evidence="11" key="1">
    <citation type="submission" date="2016-04" db="EMBL/GenBank/DDBJ databases">
        <title>Cephalotus genome sequencing.</title>
        <authorList>
            <person name="Fukushima K."/>
            <person name="Hasebe M."/>
            <person name="Fang X."/>
        </authorList>
    </citation>
    <scope>NUCLEOTIDE SEQUENCE [LARGE SCALE GENOMIC DNA]</scope>
    <source>
        <strain evidence="11">cv. St1</strain>
    </source>
</reference>
<dbReference type="PANTHER" id="PTHR22930:SF221">
    <property type="entry name" value="NUCLEASE HARBI1"/>
    <property type="match status" value="1"/>
</dbReference>
<accession>A0A1Q3AWZ1</accession>
<evidence type="ECO:0000259" key="9">
    <source>
        <dbReference type="Pfam" id="PF26138"/>
    </source>
</evidence>
<sequence length="183" mass="20751">FRMHNDVVLRLVHDLESLYGLQSSHNMNPLEMVAIFLHIVGQGCSVRNAMERFQHSSETVSRIFGEVLENVCRMGFHLIKPIDPEFKVVPPQILSNSRSCLTLSPLEVVPYIGQKGILTQNVMAVCDFDMSTFCWAGWKGSAHDTRIFYAALLNSLIFHPPDGKYYLVDSGYPPRKGYISPYK</sequence>
<dbReference type="InterPro" id="IPR045249">
    <property type="entry name" value="HARBI1-like"/>
</dbReference>
<proteinExistence type="inferred from homology"/>
<keyword evidence="5" id="KW-0479">Metal-binding</keyword>
<evidence type="ECO:0000256" key="6">
    <source>
        <dbReference type="ARBA" id="ARBA00022801"/>
    </source>
</evidence>
<dbReference type="InterPro" id="IPR058353">
    <property type="entry name" value="DUF8040"/>
</dbReference>
<keyword evidence="4" id="KW-0540">Nuclease</keyword>
<keyword evidence="7" id="KW-0539">Nucleus</keyword>
<feature type="non-terminal residue" evidence="10">
    <location>
        <position position="1"/>
    </location>
</feature>
<dbReference type="Pfam" id="PF26138">
    <property type="entry name" value="DUF8040"/>
    <property type="match status" value="1"/>
</dbReference>
<dbReference type="AlphaFoldDB" id="A0A1Q3AWZ1"/>
<evidence type="ECO:0000313" key="11">
    <source>
        <dbReference type="Proteomes" id="UP000187406"/>
    </source>
</evidence>
<comment type="cofactor">
    <cofactor evidence="1">
        <name>a divalent metal cation</name>
        <dbReference type="ChEBI" id="CHEBI:60240"/>
    </cofactor>
</comment>
<protein>
    <submittedName>
        <fullName evidence="10">DDE_4 domain-containing protein</fullName>
    </submittedName>
</protein>
<evidence type="ECO:0000256" key="2">
    <source>
        <dbReference type="ARBA" id="ARBA00004123"/>
    </source>
</evidence>
<organism evidence="10 11">
    <name type="scientific">Cephalotus follicularis</name>
    <name type="common">Albany pitcher plant</name>
    <dbReference type="NCBI Taxonomy" id="3775"/>
    <lineage>
        <taxon>Eukaryota</taxon>
        <taxon>Viridiplantae</taxon>
        <taxon>Streptophyta</taxon>
        <taxon>Embryophyta</taxon>
        <taxon>Tracheophyta</taxon>
        <taxon>Spermatophyta</taxon>
        <taxon>Magnoliopsida</taxon>
        <taxon>eudicotyledons</taxon>
        <taxon>Gunneridae</taxon>
        <taxon>Pentapetalae</taxon>
        <taxon>rosids</taxon>
        <taxon>fabids</taxon>
        <taxon>Oxalidales</taxon>
        <taxon>Cephalotaceae</taxon>
        <taxon>Cephalotus</taxon>
    </lineage>
</organism>
<evidence type="ECO:0000256" key="3">
    <source>
        <dbReference type="ARBA" id="ARBA00006958"/>
    </source>
</evidence>
<comment type="subcellular location">
    <subcellularLocation>
        <location evidence="2">Nucleus</location>
    </subcellularLocation>
</comment>
<gene>
    <name evidence="10" type="ORF">CFOL_v3_03706</name>
</gene>
<dbReference type="GO" id="GO:0046872">
    <property type="term" value="F:metal ion binding"/>
    <property type="evidence" value="ECO:0007669"/>
    <property type="project" value="UniProtKB-KW"/>
</dbReference>
<dbReference type="Proteomes" id="UP000187406">
    <property type="component" value="Unassembled WGS sequence"/>
</dbReference>
<evidence type="ECO:0000256" key="7">
    <source>
        <dbReference type="ARBA" id="ARBA00023242"/>
    </source>
</evidence>
<comment type="caution">
    <text evidence="10">The sequence shown here is derived from an EMBL/GenBank/DDBJ whole genome shotgun (WGS) entry which is preliminary data.</text>
</comment>
<dbReference type="InParanoid" id="A0A1Q3AWZ1"/>
<keyword evidence="11" id="KW-1185">Reference proteome</keyword>
<evidence type="ECO:0000313" key="10">
    <source>
        <dbReference type="EMBL" id="GAV60175.1"/>
    </source>
</evidence>
<feature type="domain" description="DDE Tnp4" evidence="8">
    <location>
        <begin position="111"/>
        <end position="183"/>
    </location>
</feature>
<evidence type="ECO:0000256" key="1">
    <source>
        <dbReference type="ARBA" id="ARBA00001968"/>
    </source>
</evidence>
<dbReference type="GO" id="GO:0005634">
    <property type="term" value="C:nucleus"/>
    <property type="evidence" value="ECO:0007669"/>
    <property type="project" value="UniProtKB-SubCell"/>
</dbReference>